<proteinExistence type="predicted"/>
<dbReference type="Proteomes" id="UP001596043">
    <property type="component" value="Unassembled WGS sequence"/>
</dbReference>
<dbReference type="EMBL" id="JBHSFV010000005">
    <property type="protein sequence ID" value="MFC4634120.1"/>
    <property type="molecule type" value="Genomic_DNA"/>
</dbReference>
<dbReference type="PROSITE" id="PS51257">
    <property type="entry name" value="PROKAR_LIPOPROTEIN"/>
    <property type="match status" value="1"/>
</dbReference>
<accession>A0ABV9HX81</accession>
<comment type="caution">
    <text evidence="1">The sequence shown here is derived from an EMBL/GenBank/DDBJ whole genome shotgun (WGS) entry which is preliminary data.</text>
</comment>
<dbReference type="RefSeq" id="WP_379978347.1">
    <property type="nucleotide sequence ID" value="NZ_JBHSFV010000005.1"/>
</dbReference>
<dbReference type="InterPro" id="IPR032331">
    <property type="entry name" value="DUF4856"/>
</dbReference>
<name>A0ABV9HX81_9FLAO</name>
<gene>
    <name evidence="1" type="ORF">ACFO3O_09400</name>
</gene>
<evidence type="ECO:0000313" key="2">
    <source>
        <dbReference type="Proteomes" id="UP001596043"/>
    </source>
</evidence>
<keyword evidence="2" id="KW-1185">Reference proteome</keyword>
<protein>
    <submittedName>
        <fullName evidence="1">DUF4856 domain-containing protein</fullName>
    </submittedName>
</protein>
<sequence>MKKLLFSTLAFTAISLISCSNDDDTDIVDPGPDVTIEVPTTYSFERDGVSTVSFSGQTTRILMADELIASMRDFDTATESLLLDMYANENTPFSSDDLNASTKNIRSKVAASQDYFSINSAASATIKAQFEAWLSANVNELIPAQNTAASAGVAGQIADGEATRYVNPQGLEYDQAVIIGLIGSLMVDQTLNNYLGTAVLDAGTNQEDNDNDLLVDGESYTDMEHKWDEAYGYAYGTSANTANPNLTIGQDDLFLNKYIGRVESDSDFAGIAEEIFNAFKLGRAAIVAKNYEVRDAQAAILRTLISEIVGIRAVYYLQQGKNGIESNDFGAALHDLSEGYGFIFSLQFTRNPQTNTPYFSADEVQGFIDQLTAGNGFWDVTPATLDEISNAIADRFNFTVTQAATIN</sequence>
<reference evidence="2" key="1">
    <citation type="journal article" date="2019" name="Int. J. Syst. Evol. Microbiol.">
        <title>The Global Catalogue of Microorganisms (GCM) 10K type strain sequencing project: providing services to taxonomists for standard genome sequencing and annotation.</title>
        <authorList>
            <consortium name="The Broad Institute Genomics Platform"/>
            <consortium name="The Broad Institute Genome Sequencing Center for Infectious Disease"/>
            <person name="Wu L."/>
            <person name="Ma J."/>
        </authorList>
    </citation>
    <scope>NUCLEOTIDE SEQUENCE [LARGE SCALE GENOMIC DNA]</scope>
    <source>
        <strain evidence="2">YJ-61-S</strain>
    </source>
</reference>
<dbReference type="Pfam" id="PF16148">
    <property type="entry name" value="DUF4856"/>
    <property type="match status" value="1"/>
</dbReference>
<organism evidence="1 2">
    <name type="scientific">Dokdonia ponticola</name>
    <dbReference type="NCBI Taxonomy" id="2041041"/>
    <lineage>
        <taxon>Bacteria</taxon>
        <taxon>Pseudomonadati</taxon>
        <taxon>Bacteroidota</taxon>
        <taxon>Flavobacteriia</taxon>
        <taxon>Flavobacteriales</taxon>
        <taxon>Flavobacteriaceae</taxon>
        <taxon>Dokdonia</taxon>
    </lineage>
</organism>
<evidence type="ECO:0000313" key="1">
    <source>
        <dbReference type="EMBL" id="MFC4634120.1"/>
    </source>
</evidence>